<feature type="transmembrane region" description="Helical" evidence="1">
    <location>
        <begin position="175"/>
        <end position="195"/>
    </location>
</feature>
<feature type="transmembrane region" description="Helical" evidence="1">
    <location>
        <begin position="234"/>
        <end position="251"/>
    </location>
</feature>
<dbReference type="eggNOG" id="ENOG502Z815">
    <property type="taxonomic scope" value="Bacteria"/>
</dbReference>
<accession>A0A0B8SZ96</accession>
<keyword evidence="1" id="KW-0472">Membrane</keyword>
<keyword evidence="1" id="KW-0812">Transmembrane</keyword>
<dbReference type="AlphaFoldDB" id="A0A0B8SZ96"/>
<dbReference type="Proteomes" id="UP000031802">
    <property type="component" value="Unassembled WGS sequence"/>
</dbReference>
<reference evidence="2 3" key="2">
    <citation type="journal article" date="2015" name="PLoS ONE">
        <title>Whole-Genome Optical Mapping and Finished Genome Sequence of Sphingobacterium deserti sp. nov., a New Species Isolated from the Western Desert of China.</title>
        <authorList>
            <person name="Teng C."/>
            <person name="Zhou Z."/>
            <person name="Molnar I."/>
            <person name="Li X."/>
            <person name="Tang R."/>
            <person name="Chen M."/>
            <person name="Wang L."/>
            <person name="Su S."/>
            <person name="Zhang W."/>
            <person name="Lin M."/>
        </authorList>
    </citation>
    <scope>NUCLEOTIDE SEQUENCE [LARGE SCALE GENOMIC DNA]</scope>
    <source>
        <strain evidence="3">ACCC05744</strain>
    </source>
</reference>
<reference evidence="3" key="1">
    <citation type="submission" date="2014-04" db="EMBL/GenBank/DDBJ databases">
        <title>Whole-Genome optical mapping and complete genome sequence of Sphingobacterium deserti sp. nov., a new spaces isolated from desert in the west of China.</title>
        <authorList>
            <person name="Teng C."/>
            <person name="Zhou Z."/>
            <person name="Li X."/>
            <person name="Chen M."/>
            <person name="Lin M."/>
            <person name="Wang L."/>
            <person name="Su S."/>
            <person name="Zhang C."/>
            <person name="Zhang W."/>
        </authorList>
    </citation>
    <scope>NUCLEOTIDE SEQUENCE [LARGE SCALE GENOMIC DNA]</scope>
    <source>
        <strain evidence="3">ACCC05744</strain>
    </source>
</reference>
<feature type="transmembrane region" description="Helical" evidence="1">
    <location>
        <begin position="134"/>
        <end position="155"/>
    </location>
</feature>
<proteinExistence type="predicted"/>
<feature type="transmembrane region" description="Helical" evidence="1">
    <location>
        <begin position="207"/>
        <end position="228"/>
    </location>
</feature>
<evidence type="ECO:0008006" key="4">
    <source>
        <dbReference type="Google" id="ProtNLM"/>
    </source>
</evidence>
<dbReference type="PATRIC" id="fig|1229276.3.peg.3572"/>
<feature type="transmembrane region" description="Helical" evidence="1">
    <location>
        <begin position="282"/>
        <end position="301"/>
    </location>
</feature>
<comment type="caution">
    <text evidence="2">The sequence shown here is derived from an EMBL/GenBank/DDBJ whole genome shotgun (WGS) entry which is preliminary data.</text>
</comment>
<feature type="transmembrane region" description="Helical" evidence="1">
    <location>
        <begin position="92"/>
        <end position="113"/>
    </location>
</feature>
<protein>
    <recommendedName>
        <fullName evidence="4">DoxX family protein</fullName>
    </recommendedName>
</protein>
<dbReference type="RefSeq" id="WP_052072515.1">
    <property type="nucleotide sequence ID" value="NZ_JJMU01000065.1"/>
</dbReference>
<dbReference type="OrthoDB" id="102112at2"/>
<sequence length="549" mass="63000">MFVIEKITDKDVPKEIDRPLNKSWPFWQLLAFRISLVFFIILSIPNNPLWYQHVLSIDWLNLDYRDLYDICRFGSGVNWFGRTTFGSRLEGYSIWVNTLFFSAAAGLLWSFFAKVLKKERKEYTKLYYWLNVIVRYRTALGIIGFGFTKLFPVQMPYPSLGILDTDYGDLTTQKIFWLSFGIVPWYQVFAGIVEVGAGTLLFFRKTVAIGSTLLVGALGAIVVVNFAYDGGVHVYSSYFVLLSLFLLVPYFKPFYDVFIREIPAKVNLSFPKFNTAGQLVRFGLKGLAIFLFLGVFFYLQYVDFLYDPYKQPSSSGVADLRGNYNVSEFKINGIAHPFDPYDSIRWQSATFEKWSTLTFKVNRPLKLDLSNGGGDPKRDVNRTFEISGVAGGQRAFHYYVDPKTQTLYLEDKYKLIPDQRNVTAGEGGDGGVKNYLDRLKKDTAGEKPSISLAEWIPTDVKARLGDEAGYVHPRARTARRLREFAKADQMAEKEIRQRFILSYKIEDDENRVVLTGIDENRDSLYVVLHKVRKDYKISPGKLDAGQYNK</sequence>
<feature type="transmembrane region" description="Helical" evidence="1">
    <location>
        <begin position="24"/>
        <end position="44"/>
    </location>
</feature>
<evidence type="ECO:0000313" key="3">
    <source>
        <dbReference type="Proteomes" id="UP000031802"/>
    </source>
</evidence>
<evidence type="ECO:0000256" key="1">
    <source>
        <dbReference type="SAM" id="Phobius"/>
    </source>
</evidence>
<dbReference type="EMBL" id="JJMU01000065">
    <property type="protein sequence ID" value="KGE12716.1"/>
    <property type="molecule type" value="Genomic_DNA"/>
</dbReference>
<dbReference type="STRING" id="1229276.DI53_3455"/>
<organism evidence="2 3">
    <name type="scientific">Sphingobacterium deserti</name>
    <dbReference type="NCBI Taxonomy" id="1229276"/>
    <lineage>
        <taxon>Bacteria</taxon>
        <taxon>Pseudomonadati</taxon>
        <taxon>Bacteroidota</taxon>
        <taxon>Sphingobacteriia</taxon>
        <taxon>Sphingobacteriales</taxon>
        <taxon>Sphingobacteriaceae</taxon>
        <taxon>Sphingobacterium</taxon>
    </lineage>
</organism>
<gene>
    <name evidence="2" type="ORF">DI53_3455</name>
</gene>
<evidence type="ECO:0000313" key="2">
    <source>
        <dbReference type="EMBL" id="KGE12716.1"/>
    </source>
</evidence>
<keyword evidence="3" id="KW-1185">Reference proteome</keyword>
<name>A0A0B8SZ96_9SPHI</name>
<keyword evidence="1" id="KW-1133">Transmembrane helix</keyword>